<comment type="caution">
    <text evidence="4">The sequence shown here is derived from an EMBL/GenBank/DDBJ whole genome shotgun (WGS) entry which is preliminary data.</text>
</comment>
<dbReference type="EMBL" id="LSLI01000006">
    <property type="protein sequence ID" value="KXS33403.1"/>
    <property type="molecule type" value="Genomic_DNA"/>
</dbReference>
<protein>
    <submittedName>
        <fullName evidence="4">Anthranilate phosphoribosyltransferase-like protein</fullName>
    </submittedName>
</protein>
<dbReference type="GO" id="GO:0004048">
    <property type="term" value="F:anthranilate phosphoribosyltransferase activity"/>
    <property type="evidence" value="ECO:0007669"/>
    <property type="project" value="InterPro"/>
</dbReference>
<evidence type="ECO:0000313" key="5">
    <source>
        <dbReference type="Proteomes" id="UP000070578"/>
    </source>
</evidence>
<keyword evidence="1 4" id="KW-0328">Glycosyltransferase</keyword>
<evidence type="ECO:0000256" key="2">
    <source>
        <dbReference type="ARBA" id="ARBA00022679"/>
    </source>
</evidence>
<evidence type="ECO:0000256" key="1">
    <source>
        <dbReference type="ARBA" id="ARBA00022676"/>
    </source>
</evidence>
<organism evidence="4 5">
    <name type="scientific">Candidatus Gallionella acididurans</name>
    <dbReference type="NCBI Taxonomy" id="1796491"/>
    <lineage>
        <taxon>Bacteria</taxon>
        <taxon>Pseudomonadati</taxon>
        <taxon>Pseudomonadota</taxon>
        <taxon>Betaproteobacteria</taxon>
        <taxon>Nitrosomonadales</taxon>
        <taxon>Gallionellaceae</taxon>
        <taxon>Gallionella</taxon>
    </lineage>
</organism>
<dbReference type="Gene3D" id="3.40.1030.10">
    <property type="entry name" value="Nucleoside phosphorylase/phosphoribosyltransferase catalytic domain"/>
    <property type="match status" value="1"/>
</dbReference>
<evidence type="ECO:0000313" key="4">
    <source>
        <dbReference type="EMBL" id="KXS33403.1"/>
    </source>
</evidence>
<dbReference type="PANTHER" id="PTHR43285">
    <property type="entry name" value="ANTHRANILATE PHOSPHORIBOSYLTRANSFERASE"/>
    <property type="match status" value="1"/>
</dbReference>
<dbReference type="PATRIC" id="fig|1796491.3.peg.465"/>
<proteinExistence type="predicted"/>
<accession>A0A139BWW0</accession>
<dbReference type="GO" id="GO:0005829">
    <property type="term" value="C:cytosol"/>
    <property type="evidence" value="ECO:0007669"/>
    <property type="project" value="TreeGrafter"/>
</dbReference>
<dbReference type="SUPFAM" id="SSF52418">
    <property type="entry name" value="Nucleoside phosphorylase/phosphoribosyltransferase catalytic domain"/>
    <property type="match status" value="1"/>
</dbReference>
<gene>
    <name evidence="4" type="ORF">AWT59_0429</name>
</gene>
<dbReference type="InterPro" id="IPR035902">
    <property type="entry name" value="Nuc_phospho_transferase"/>
</dbReference>
<feature type="domain" description="Glycosyl transferase family 3 N-terminal" evidence="3">
    <location>
        <begin position="24"/>
        <end position="88"/>
    </location>
</feature>
<name>A0A139BWW0_9PROT</name>
<dbReference type="SUPFAM" id="SSF47648">
    <property type="entry name" value="Nucleoside phosphorylase/phosphoribosyltransferase N-terminal domain"/>
    <property type="match status" value="1"/>
</dbReference>
<dbReference type="GO" id="GO:0000162">
    <property type="term" value="P:L-tryptophan biosynthetic process"/>
    <property type="evidence" value="ECO:0007669"/>
    <property type="project" value="InterPro"/>
</dbReference>
<dbReference type="InterPro" id="IPR017459">
    <property type="entry name" value="Glycosyl_Trfase_fam3_N_dom"/>
</dbReference>
<dbReference type="Proteomes" id="UP000070578">
    <property type="component" value="Unassembled WGS sequence"/>
</dbReference>
<reference evidence="4 5" key="2">
    <citation type="submission" date="2016-03" db="EMBL/GenBank/DDBJ databases">
        <title>New uncultured bacterium of the family Gallionellaceae from acid mine drainage: description and reconstruction of genome based on metagenomic analysis of microbial community.</title>
        <authorList>
            <person name="Kadnikov V."/>
            <person name="Ivasenko D."/>
            <person name="Beletsky A."/>
            <person name="Mardanov A."/>
            <person name="Danilova E."/>
            <person name="Pimenov N."/>
            <person name="Karnachuk O."/>
            <person name="Ravin N."/>
        </authorList>
    </citation>
    <scope>NUCLEOTIDE SEQUENCE [LARGE SCALE GENOMIC DNA]</scope>
    <source>
        <strain evidence="4">ShG14-8</strain>
    </source>
</reference>
<dbReference type="Gene3D" id="1.20.970.10">
    <property type="entry name" value="Transferase, Pyrimidine Nucleoside Phosphorylase, Chain C"/>
    <property type="match status" value="1"/>
</dbReference>
<dbReference type="PANTHER" id="PTHR43285:SF2">
    <property type="entry name" value="ANTHRANILATE PHOSPHORIBOSYLTRANSFERASE"/>
    <property type="match status" value="1"/>
</dbReference>
<keyword evidence="2 4" id="KW-0808">Transferase</keyword>
<dbReference type="Pfam" id="PF02885">
    <property type="entry name" value="Glycos_trans_3N"/>
    <property type="match status" value="1"/>
</dbReference>
<dbReference type="InterPro" id="IPR036320">
    <property type="entry name" value="Glycosyl_Trfase_fam3_N_dom_sf"/>
</dbReference>
<sequence length="379" mass="40248">MNIVNANFSMNTSIPSDPKSLMRTIIQRIATGPELSKNISREEARLGTKAILENRIDPVQVAIFFIALRMKRETLDENKGVLDAVLETTGRVVAMVDEVVDIGDPYDGYNRCLPTAPFLGPLLAELGVHVVSHGLDRVGPKYGVCARHILQAAGVPVDLSPAQAGARLSDPALGWTYIDQAQSNPGLHNMVGLRAQIIKRQVLTTVEVLSKPVAGRNKTHFITGFVHKPYPPIYAELARVAGFASACIIRGVEGGVVPSLRQAGRYFHYHDMGPESEVAIDPAALGIRQEVRAVPLPGSVTAAEGEDEIVAAIDIPATARAAAEAGMSALLGTKGAFYDSLVLSGAIILHHVGKAASLADAAAQIRSVLDSGRAARRVA</sequence>
<evidence type="ECO:0000259" key="3">
    <source>
        <dbReference type="Pfam" id="PF02885"/>
    </source>
</evidence>
<reference evidence="4 5" key="1">
    <citation type="submission" date="2016-02" db="EMBL/GenBank/DDBJ databases">
        <authorList>
            <person name="Wen L."/>
            <person name="He K."/>
            <person name="Yang H."/>
        </authorList>
    </citation>
    <scope>NUCLEOTIDE SEQUENCE [LARGE SCALE GENOMIC DNA]</scope>
    <source>
        <strain evidence="4">ShG14-8</strain>
    </source>
</reference>
<dbReference type="InterPro" id="IPR005940">
    <property type="entry name" value="Anthranilate_Pribosyl_Tfrase"/>
</dbReference>
<dbReference type="AlphaFoldDB" id="A0A139BWW0"/>